<name>A0A0G1TWJ8_9BACT</name>
<evidence type="ECO:0000313" key="2">
    <source>
        <dbReference type="Proteomes" id="UP000034739"/>
    </source>
</evidence>
<evidence type="ECO:0000313" key="1">
    <source>
        <dbReference type="EMBL" id="KKU86222.1"/>
    </source>
</evidence>
<organism evidence="1 2">
    <name type="scientific">Candidatus Gottesmanbacteria bacterium GW2011_GWA2_47_9</name>
    <dbReference type="NCBI Taxonomy" id="1618445"/>
    <lineage>
        <taxon>Bacteria</taxon>
        <taxon>Candidatus Gottesmaniibacteriota</taxon>
    </lineage>
</organism>
<dbReference type="Proteomes" id="UP000034739">
    <property type="component" value="Unassembled WGS sequence"/>
</dbReference>
<proteinExistence type="predicted"/>
<reference evidence="1 2" key="1">
    <citation type="journal article" date="2015" name="Nature">
        <title>rRNA introns, odd ribosomes, and small enigmatic genomes across a large radiation of phyla.</title>
        <authorList>
            <person name="Brown C.T."/>
            <person name="Hug L.A."/>
            <person name="Thomas B.C."/>
            <person name="Sharon I."/>
            <person name="Castelle C.J."/>
            <person name="Singh A."/>
            <person name="Wilkins M.J."/>
            <person name="Williams K.H."/>
            <person name="Banfield J.F."/>
        </authorList>
    </citation>
    <scope>NUCLEOTIDE SEQUENCE [LARGE SCALE GENOMIC DNA]</scope>
</reference>
<dbReference type="AlphaFoldDB" id="A0A0G1TWJ8"/>
<sequence length="96" mass="10496">MTATAHALVAGAIASKIPDPLAAAALALASHFIMDSVPHWDFGTNWRNRPKSIRGILAIAETRLAGNAVVYLFCQQKQKGAHKKRRIFGKTLLQYL</sequence>
<comment type="caution">
    <text evidence="1">The sequence shown here is derived from an EMBL/GenBank/DDBJ whole genome shotgun (WGS) entry which is preliminary data.</text>
</comment>
<dbReference type="EMBL" id="LCOY01000060">
    <property type="protein sequence ID" value="KKU86222.1"/>
    <property type="molecule type" value="Genomic_DNA"/>
</dbReference>
<protein>
    <submittedName>
        <fullName evidence="1">Uncharacterized protein</fullName>
    </submittedName>
</protein>
<gene>
    <name evidence="1" type="ORF">UY16_C0060G0002</name>
</gene>
<accession>A0A0G1TWJ8</accession>